<accession>A0AAD5SGB5</accession>
<evidence type="ECO:0000256" key="2">
    <source>
        <dbReference type="SAM" id="MobiDB-lite"/>
    </source>
</evidence>
<sequence length="774" mass="87099">MASTPIIVLESLNDTFATKRLDLFEAVKVGRKMSPKAPPESSNGVFDSKVLSRNHAEIWYENGKVWVKDVKSSNGTFLNGKRLSEENQQSEATELKNDDRLEFGIDINNEDGSALYKKVACKVSVILPTGMDKPSAPAAASEPSKLDALARTSTKADQAKLERELLSAQEANAELRDLQATFAEIERHQSSQAATAAQTASENQKTTQTAISTAVTNATAELQRQLDEIRSQTDQWKQKYEALFPEVEKHKAEAERGEGLRIENKRLQEKVREEGSKWQKEIEKWKAKAAGAEEGKKLQKEIDSWKAKASSLEEELANFKQERENTKTSLSETESTNKSLESRIADLTVKLTTAQKEATSAKAEVTRLTTDSKNLKKELAAVTEQAQSLEKMLESSKTESQNAQKEVVKYKKQVAEVRQELEEGRDKVLAFEKRERERVKVEKEKEKEKEKGEKTVKEVGGPVDDLAGGRKSAGTTPEKTPRKKNRRGSKGSVVSRDVAEEVEVERRSKEVERDDGNTLPILALIAFGLLSAGGYMYWTQNGGTPESFVEAIRDNLPWHKHGLASNPATIDLFRLFPSNRTGTKILRNLLISDLHKRDCSNILPFLTACQSAKALITSFPEYKQLRTVITRMRCTTFSAKHKLFAVTQSDAGDYGVRMKFVAILDENPSQGAEGEMVRNKIRERLNSLCRRYARYFGGHEDDIAEVYPDSQEAERLIHCCKELIQTEREDRYIQLIKRSLQSLKTIENEFTQTELKIQNLPVLPRSQRTVLINS</sequence>
<dbReference type="Pfam" id="PF00498">
    <property type="entry name" value="FHA"/>
    <property type="match status" value="1"/>
</dbReference>
<feature type="region of interest" description="Disordered" evidence="2">
    <location>
        <begin position="189"/>
        <end position="211"/>
    </location>
</feature>
<evidence type="ECO:0000256" key="1">
    <source>
        <dbReference type="SAM" id="Coils"/>
    </source>
</evidence>
<dbReference type="GO" id="GO:0005737">
    <property type="term" value="C:cytoplasm"/>
    <property type="evidence" value="ECO:0007669"/>
    <property type="project" value="TreeGrafter"/>
</dbReference>
<protein>
    <recommendedName>
        <fullName evidence="3">FHA domain-containing protein</fullName>
    </recommendedName>
</protein>
<dbReference type="AlphaFoldDB" id="A0AAD5SGB5"/>
<dbReference type="SMART" id="SM00240">
    <property type="entry name" value="FHA"/>
    <property type="match status" value="1"/>
</dbReference>
<dbReference type="InterPro" id="IPR008984">
    <property type="entry name" value="SMAD_FHA_dom_sf"/>
</dbReference>
<dbReference type="PANTHER" id="PTHR15715:SF37">
    <property type="entry name" value="LD47843P"/>
    <property type="match status" value="1"/>
</dbReference>
<feature type="region of interest" description="Disordered" evidence="2">
    <location>
        <begin position="316"/>
        <end position="342"/>
    </location>
</feature>
<evidence type="ECO:0000313" key="5">
    <source>
        <dbReference type="Proteomes" id="UP001212841"/>
    </source>
</evidence>
<feature type="coiled-coil region" evidence="1">
    <location>
        <begin position="149"/>
        <end position="188"/>
    </location>
</feature>
<feature type="region of interest" description="Disordered" evidence="2">
    <location>
        <begin position="438"/>
        <end position="511"/>
    </location>
</feature>
<feature type="compositionally biased region" description="Low complexity" evidence="2">
    <location>
        <begin position="190"/>
        <end position="201"/>
    </location>
</feature>
<dbReference type="PANTHER" id="PTHR15715">
    <property type="entry name" value="CENTROSOMAL PROTEIN OF 170 KDA"/>
    <property type="match status" value="1"/>
</dbReference>
<reference evidence="4" key="1">
    <citation type="submission" date="2020-05" db="EMBL/GenBank/DDBJ databases">
        <title>Phylogenomic resolution of chytrid fungi.</title>
        <authorList>
            <person name="Stajich J.E."/>
            <person name="Amses K."/>
            <person name="Simmons R."/>
            <person name="Seto K."/>
            <person name="Myers J."/>
            <person name="Bonds A."/>
            <person name="Quandt C.A."/>
            <person name="Barry K."/>
            <person name="Liu P."/>
            <person name="Grigoriev I."/>
            <person name="Longcore J.E."/>
            <person name="James T.Y."/>
        </authorList>
    </citation>
    <scope>NUCLEOTIDE SEQUENCE</scope>
    <source>
        <strain evidence="4">JEL0318</strain>
    </source>
</reference>
<feature type="region of interest" description="Disordered" evidence="2">
    <location>
        <begin position="382"/>
        <end position="408"/>
    </location>
</feature>
<gene>
    <name evidence="4" type="ORF">HK097_001095</name>
</gene>
<feature type="compositionally biased region" description="Polar residues" evidence="2">
    <location>
        <begin position="202"/>
        <end position="211"/>
    </location>
</feature>
<feature type="compositionally biased region" description="Polar residues" evidence="2">
    <location>
        <begin position="327"/>
        <end position="339"/>
    </location>
</feature>
<dbReference type="Gene3D" id="2.60.200.20">
    <property type="match status" value="1"/>
</dbReference>
<dbReference type="PROSITE" id="PS50006">
    <property type="entry name" value="FHA_DOMAIN"/>
    <property type="match status" value="1"/>
</dbReference>
<dbReference type="Proteomes" id="UP001212841">
    <property type="component" value="Unassembled WGS sequence"/>
</dbReference>
<dbReference type="SUPFAM" id="SSF49879">
    <property type="entry name" value="SMAD/FHA domain"/>
    <property type="match status" value="1"/>
</dbReference>
<dbReference type="Gene3D" id="1.10.287.1490">
    <property type="match status" value="1"/>
</dbReference>
<dbReference type="EMBL" id="JADGJD010000121">
    <property type="protein sequence ID" value="KAJ3054688.1"/>
    <property type="molecule type" value="Genomic_DNA"/>
</dbReference>
<feature type="domain" description="FHA" evidence="3">
    <location>
        <begin position="27"/>
        <end position="83"/>
    </location>
</feature>
<keyword evidence="1" id="KW-0175">Coiled coil</keyword>
<feature type="compositionally biased region" description="Basic and acidic residues" evidence="2">
    <location>
        <begin position="438"/>
        <end position="457"/>
    </location>
</feature>
<evidence type="ECO:0000313" key="4">
    <source>
        <dbReference type="EMBL" id="KAJ3054688.1"/>
    </source>
</evidence>
<dbReference type="InterPro" id="IPR051176">
    <property type="entry name" value="Cent_Immune-Sig_Mod"/>
</dbReference>
<dbReference type="InterPro" id="IPR000253">
    <property type="entry name" value="FHA_dom"/>
</dbReference>
<evidence type="ECO:0000259" key="3">
    <source>
        <dbReference type="PROSITE" id="PS50006"/>
    </source>
</evidence>
<keyword evidence="5" id="KW-1185">Reference proteome</keyword>
<proteinExistence type="predicted"/>
<organism evidence="4 5">
    <name type="scientific">Rhizophlyctis rosea</name>
    <dbReference type="NCBI Taxonomy" id="64517"/>
    <lineage>
        <taxon>Eukaryota</taxon>
        <taxon>Fungi</taxon>
        <taxon>Fungi incertae sedis</taxon>
        <taxon>Chytridiomycota</taxon>
        <taxon>Chytridiomycota incertae sedis</taxon>
        <taxon>Chytridiomycetes</taxon>
        <taxon>Rhizophlyctidales</taxon>
        <taxon>Rhizophlyctidaceae</taxon>
        <taxon>Rhizophlyctis</taxon>
    </lineage>
</organism>
<comment type="caution">
    <text evidence="4">The sequence shown here is derived from an EMBL/GenBank/DDBJ whole genome shotgun (WGS) entry which is preliminary data.</text>
</comment>
<name>A0AAD5SGB5_9FUNG</name>